<evidence type="ECO:0000313" key="1">
    <source>
        <dbReference type="EMBL" id="SVC47399.1"/>
    </source>
</evidence>
<gene>
    <name evidence="1" type="ORF">METZ01_LOCUS300253</name>
</gene>
<proteinExistence type="predicted"/>
<sequence length="27" mass="3111">IGIAMIITNYQYNIGCFVFMLRATTKK</sequence>
<organism evidence="1">
    <name type="scientific">marine metagenome</name>
    <dbReference type="NCBI Taxonomy" id="408172"/>
    <lineage>
        <taxon>unclassified sequences</taxon>
        <taxon>metagenomes</taxon>
        <taxon>ecological metagenomes</taxon>
    </lineage>
</organism>
<accession>A0A382MEU7</accession>
<dbReference type="AlphaFoldDB" id="A0A382MEU7"/>
<protein>
    <submittedName>
        <fullName evidence="1">Uncharacterized protein</fullName>
    </submittedName>
</protein>
<dbReference type="EMBL" id="UINC01093184">
    <property type="protein sequence ID" value="SVC47399.1"/>
    <property type="molecule type" value="Genomic_DNA"/>
</dbReference>
<feature type="non-terminal residue" evidence="1">
    <location>
        <position position="1"/>
    </location>
</feature>
<reference evidence="1" key="1">
    <citation type="submission" date="2018-05" db="EMBL/GenBank/DDBJ databases">
        <authorList>
            <person name="Lanie J.A."/>
            <person name="Ng W.-L."/>
            <person name="Kazmierczak K.M."/>
            <person name="Andrzejewski T.M."/>
            <person name="Davidsen T.M."/>
            <person name="Wayne K.J."/>
            <person name="Tettelin H."/>
            <person name="Glass J.I."/>
            <person name="Rusch D."/>
            <person name="Podicherti R."/>
            <person name="Tsui H.-C.T."/>
            <person name="Winkler M.E."/>
        </authorList>
    </citation>
    <scope>NUCLEOTIDE SEQUENCE</scope>
</reference>
<name>A0A382MEU7_9ZZZZ</name>